<evidence type="ECO:0000313" key="8">
    <source>
        <dbReference type="Proteomes" id="UP000239276"/>
    </source>
</evidence>
<dbReference type="AlphaFoldDB" id="A0A0J8TIZ4"/>
<dbReference type="Proteomes" id="UP000470018">
    <property type="component" value="Unassembled WGS sequence"/>
</dbReference>
<dbReference type="Proteomes" id="UP000197394">
    <property type="component" value="Unassembled WGS sequence"/>
</dbReference>
<evidence type="ECO:0000313" key="1">
    <source>
        <dbReference type="EMBL" id="NDW41299.1"/>
    </source>
</evidence>
<name>A0A0J8TIZ4_ACIBA</name>
<evidence type="ECO:0000313" key="2">
    <source>
        <dbReference type="EMBL" id="OIG72280.1"/>
    </source>
</evidence>
<dbReference type="EMBL" id="NGKM01000037">
    <property type="protein sequence ID" value="OWK64831.1"/>
    <property type="molecule type" value="Genomic_DNA"/>
</dbReference>
<evidence type="ECO:0000313" key="6">
    <source>
        <dbReference type="Proteomes" id="UP000179937"/>
    </source>
</evidence>
<dbReference type="EMBL" id="JAAGTY010000009">
    <property type="protein sequence ID" value="NDW41299.1"/>
    <property type="molecule type" value="Genomic_DNA"/>
</dbReference>
<evidence type="ECO:0000313" key="9">
    <source>
        <dbReference type="Proteomes" id="UP000470018"/>
    </source>
</evidence>
<reference evidence="1 9" key="4">
    <citation type="submission" date="2020-02" db="EMBL/GenBank/DDBJ databases">
        <title>Whole genome shot-gun sequencing of clinical Carbapenem resistant A. baumannii.</title>
        <authorList>
            <person name="Veeraraghavan B."/>
            <person name="Mathur P."/>
            <person name="Vijayakumar S."/>
            <person name="Vasudevan K."/>
            <person name="Lincy M."/>
            <person name="Kirubananthan A."/>
        </authorList>
    </citation>
    <scope>NUCLEOTIDE SEQUENCE [LARGE SCALE GENOMIC DNA]</scope>
    <source>
        <strain evidence="1 9">SP816</strain>
    </source>
</reference>
<reference evidence="4 8" key="3">
    <citation type="journal article" date="2018" name="J. Antimicrob. Chemother.">
        <title>Phylogenomics of colistin-susceptible and resistant XDR Acinetobacter baumannii.</title>
        <authorList>
            <person name="Mustapha M."/>
            <person name="Li B."/>
            <person name="Pacey M.P."/>
            <person name="Mettus R.T."/>
            <person name="McElheny C.L."/>
            <person name="Ernst R.K."/>
            <person name="Cooper V.S."/>
            <person name="Doi Y."/>
        </authorList>
    </citation>
    <scope>NUCLEOTIDE SEQUENCE [LARGE SCALE GENOMIC DNA]</scope>
    <source>
        <strain evidence="4 8">R20</strain>
    </source>
</reference>
<evidence type="ECO:0000313" key="7">
    <source>
        <dbReference type="Proteomes" id="UP000197394"/>
    </source>
</evidence>
<accession>A0A0J8TIZ4</accession>
<dbReference type="Proteomes" id="UP000179937">
    <property type="component" value="Unassembled WGS sequence"/>
</dbReference>
<evidence type="ECO:0000313" key="3">
    <source>
        <dbReference type="EMBL" id="OWK64831.1"/>
    </source>
</evidence>
<evidence type="ECO:0000313" key="4">
    <source>
        <dbReference type="EMBL" id="PQH48648.1"/>
    </source>
</evidence>
<protein>
    <submittedName>
        <fullName evidence="2">Uncharacterized protein</fullName>
    </submittedName>
</protein>
<reference evidence="5" key="5">
    <citation type="submission" date="2021-03" db="EMBL/GenBank/DDBJ databases">
        <title>Complete genome sequencing of Acinetobacter baumannii.</title>
        <authorList>
            <person name="Yadav B."/>
            <person name="Makwana N."/>
            <person name="Kharat A.S."/>
            <person name="Veeraraghavan B."/>
            <person name="Vijayakumar S."/>
            <person name="Priya M."/>
        </authorList>
    </citation>
    <scope>NUCLEOTIDE SEQUENCE</scope>
    <source>
        <strain evidence="5">KSK6</strain>
    </source>
</reference>
<reference evidence="3 7" key="2">
    <citation type="submission" date="2017-05" db="EMBL/GenBank/DDBJ databases">
        <title>Draft genome sequence of MDR A. baumannii AB360.</title>
        <authorList>
            <person name="Wareham D.W."/>
            <person name="Bean D.C."/>
        </authorList>
    </citation>
    <scope>NUCLEOTIDE SEQUENCE [LARGE SCALE GENOMIC DNA]</scope>
    <source>
        <strain evidence="3 7">AB360</strain>
    </source>
</reference>
<dbReference type="Proteomes" id="UP000239276">
    <property type="component" value="Unassembled WGS sequence"/>
</dbReference>
<proteinExistence type="predicted"/>
<dbReference type="EMBL" id="LYKI01000023">
    <property type="protein sequence ID" value="OIG72280.1"/>
    <property type="molecule type" value="Genomic_DNA"/>
</dbReference>
<organism evidence="2 6">
    <name type="scientific">Acinetobacter baumannii</name>
    <dbReference type="NCBI Taxonomy" id="470"/>
    <lineage>
        <taxon>Bacteria</taxon>
        <taxon>Pseudomonadati</taxon>
        <taxon>Pseudomonadota</taxon>
        <taxon>Gammaproteobacteria</taxon>
        <taxon>Moraxellales</taxon>
        <taxon>Moraxellaceae</taxon>
        <taxon>Acinetobacter</taxon>
        <taxon>Acinetobacter calcoaceticus/baumannii complex</taxon>
    </lineage>
</organism>
<dbReference type="Proteomes" id="UP000664966">
    <property type="component" value="Chromosome"/>
</dbReference>
<reference evidence="2 6" key="1">
    <citation type="submission" date="2016-05" db="EMBL/GenBank/DDBJ databases">
        <title>The evolution of Acinetobacter baumannii in vivo.</title>
        <authorList>
            <person name="Hua X."/>
            <person name="Yu Y."/>
        </authorList>
    </citation>
    <scope>NUCLEOTIDE SEQUENCE [LARGE SCALE GENOMIC DNA]</scope>
    <source>
        <strain evidence="2 6">XH647</strain>
    </source>
</reference>
<dbReference type="RefSeq" id="WP_045543931.1">
    <property type="nucleotide sequence ID" value="NZ_AP014649.1"/>
</dbReference>
<gene>
    <name evidence="2" type="ORF">A7M90_04315</name>
    <name evidence="4" type="ORF">C5U34_16615</name>
    <name evidence="3" type="ORF">CBE85_19840</name>
    <name evidence="1" type="ORF">G3N53_09430</name>
    <name evidence="5" type="ORF">J6E47_06620</name>
</gene>
<evidence type="ECO:0000313" key="5">
    <source>
        <dbReference type="EMBL" id="QTK44724.1"/>
    </source>
</evidence>
<dbReference type="PATRIC" id="fig|470.1577.peg.4087"/>
<sequence length="173" mass="20896">MYLSQIDETLIGDLDLQFVMPWEFEDLNPEAFREFNRKLYAHRFDLDYESYSVDNDIDLHLSNYYSSCETKKLIPSNCFFKLVEYMLVVLESRSFTSLFSNCVEFYNTQYSNEYLTFFLNLFSTSKSEVARDNLRMYITEIFDDKRYWANNELFDNSLLFEENLQQLQIIRAM</sequence>
<dbReference type="EMBL" id="CP072270">
    <property type="protein sequence ID" value="QTK44724.1"/>
    <property type="molecule type" value="Genomic_DNA"/>
</dbReference>
<dbReference type="EMBL" id="PUDN01000109">
    <property type="protein sequence ID" value="PQH48648.1"/>
    <property type="molecule type" value="Genomic_DNA"/>
</dbReference>